<evidence type="ECO:0000256" key="6">
    <source>
        <dbReference type="ARBA" id="ARBA00022723"/>
    </source>
</evidence>
<protein>
    <submittedName>
        <fullName evidence="15">Putative ferric reductase</fullName>
    </submittedName>
</protein>
<evidence type="ECO:0000256" key="1">
    <source>
        <dbReference type="ARBA" id="ARBA00001974"/>
    </source>
</evidence>
<accession>U5MVZ7</accession>
<keyword evidence="8 13" id="KW-1133">Transmembrane helix</keyword>
<feature type="transmembrane region" description="Helical" evidence="13">
    <location>
        <begin position="74"/>
        <end position="92"/>
    </location>
</feature>
<keyword evidence="6" id="KW-0479">Metal-binding</keyword>
<evidence type="ECO:0000256" key="10">
    <source>
        <dbReference type="ARBA" id="ARBA00023004"/>
    </source>
</evidence>
<keyword evidence="5" id="KW-0001">2Fe-2S</keyword>
<reference evidence="15 16" key="1">
    <citation type="journal article" date="2013" name="Genome Announc.">
        <title>Complete Genome Sequence of the Solvent Producer Clostridium saccharobutylicum NCP262 (DSM 13864).</title>
        <authorList>
            <person name="Poehlein A."/>
            <person name="Hartwich K."/>
            <person name="Krabben P."/>
            <person name="Ehrenreich A."/>
            <person name="Liebl W."/>
            <person name="Durre P."/>
            <person name="Gottschalk G."/>
            <person name="Daniel R."/>
        </authorList>
    </citation>
    <scope>NUCLEOTIDE SEQUENCE [LARGE SCALE GENOMIC DNA]</scope>
    <source>
        <strain evidence="15">DSM 13864</strain>
    </source>
</reference>
<dbReference type="SUPFAM" id="SSF52343">
    <property type="entry name" value="Ferredoxin reductase-like, C-terminal NADP-linked domain"/>
    <property type="match status" value="1"/>
</dbReference>
<dbReference type="HOGENOM" id="CLU_003827_19_0_9"/>
<dbReference type="OrthoDB" id="9801223at2"/>
<evidence type="ECO:0000256" key="11">
    <source>
        <dbReference type="ARBA" id="ARBA00023014"/>
    </source>
</evidence>
<dbReference type="Pfam" id="PF08022">
    <property type="entry name" value="FAD_binding_8"/>
    <property type="match status" value="1"/>
</dbReference>
<dbReference type="CDD" id="cd06198">
    <property type="entry name" value="FNR_like_3"/>
    <property type="match status" value="1"/>
</dbReference>
<dbReference type="InterPro" id="IPR013130">
    <property type="entry name" value="Fe3_Rdtase_TM_dom"/>
</dbReference>
<feature type="transmembrane region" description="Helical" evidence="13">
    <location>
        <begin position="173"/>
        <end position="195"/>
    </location>
</feature>
<name>U5MVZ7_CLOSA</name>
<evidence type="ECO:0000256" key="4">
    <source>
        <dbReference type="ARBA" id="ARBA00022692"/>
    </source>
</evidence>
<evidence type="ECO:0000313" key="15">
    <source>
        <dbReference type="EMBL" id="AGX44780.1"/>
    </source>
</evidence>
<evidence type="ECO:0000256" key="8">
    <source>
        <dbReference type="ARBA" id="ARBA00022989"/>
    </source>
</evidence>
<dbReference type="InterPro" id="IPR050415">
    <property type="entry name" value="MRET"/>
</dbReference>
<dbReference type="PANTHER" id="PTHR47354">
    <property type="entry name" value="NADH OXIDOREDUCTASE HCR"/>
    <property type="match status" value="1"/>
</dbReference>
<keyword evidence="12 13" id="KW-0472">Membrane</keyword>
<dbReference type="AlphaFoldDB" id="U5MVZ7"/>
<dbReference type="GO" id="GO:0050660">
    <property type="term" value="F:flavin adenine dinucleotide binding"/>
    <property type="evidence" value="ECO:0007669"/>
    <property type="project" value="TreeGrafter"/>
</dbReference>
<feature type="transmembrane region" description="Helical" evidence="13">
    <location>
        <begin position="36"/>
        <end position="54"/>
    </location>
</feature>
<keyword evidence="4 13" id="KW-0812">Transmembrane</keyword>
<proteinExistence type="predicted"/>
<evidence type="ECO:0000256" key="5">
    <source>
        <dbReference type="ARBA" id="ARBA00022714"/>
    </source>
</evidence>
<dbReference type="GeneID" id="55476127"/>
<keyword evidence="11" id="KW-0411">Iron-sulfur</keyword>
<dbReference type="GO" id="GO:0046872">
    <property type="term" value="F:metal ion binding"/>
    <property type="evidence" value="ECO:0007669"/>
    <property type="project" value="UniProtKB-KW"/>
</dbReference>
<evidence type="ECO:0000256" key="12">
    <source>
        <dbReference type="ARBA" id="ARBA00023136"/>
    </source>
</evidence>
<dbReference type="KEGG" id="csb:CLSA_c38200"/>
<evidence type="ECO:0000256" key="7">
    <source>
        <dbReference type="ARBA" id="ARBA00022827"/>
    </source>
</evidence>
<dbReference type="InterPro" id="IPR001433">
    <property type="entry name" value="OxRdtase_FAD/NAD-bd"/>
</dbReference>
<dbReference type="InterPro" id="IPR039261">
    <property type="entry name" value="FNR_nucleotide-bd"/>
</dbReference>
<sequence>MKNKSGNIIILFSMIITWILWLFTKSTRDISSMSGYSQLIASFALVAFALVNFISTRHKILDYLFDGLDKSYIYHRYLSILALILVVIHNITISIGKHIEISQGIRIPKDPYAMYGAFSMYLFIILVSVAILGKKLNYERWKTIHKFMFIPYAFGIYHYYGSATYAVFAIEPFSIWLNIINLLGIISVVYSIFFYEKTSFKHVFKVKNLQRVANGTLEITGSSLKEDVKFKPGQFAFLKILDKENKFKSHPFTISQAPKKGELQFTIKALGDDTRVLFDTLKVGDKFEVSGPHGKFDYKTGTKNQIWIAGGIGVTPFRSFSEEGISKDFSIDFFYAYNNVEEGAYVDELLSLANDNLRVHLFNSKEKGFLSVQEICKYVNTQESIDIYFCGPKPMRESLRKQFENSNLNVNNFNYEHFQFK</sequence>
<dbReference type="Proteomes" id="UP000017118">
    <property type="component" value="Chromosome"/>
</dbReference>
<dbReference type="GO" id="GO:0016491">
    <property type="term" value="F:oxidoreductase activity"/>
    <property type="evidence" value="ECO:0007669"/>
    <property type="project" value="UniProtKB-KW"/>
</dbReference>
<keyword evidence="16" id="KW-1185">Reference proteome</keyword>
<evidence type="ECO:0000256" key="9">
    <source>
        <dbReference type="ARBA" id="ARBA00023002"/>
    </source>
</evidence>
<evidence type="ECO:0000256" key="3">
    <source>
        <dbReference type="ARBA" id="ARBA00022630"/>
    </source>
</evidence>
<organism evidence="15 16">
    <name type="scientific">Clostridium saccharobutylicum DSM 13864</name>
    <dbReference type="NCBI Taxonomy" id="1345695"/>
    <lineage>
        <taxon>Bacteria</taxon>
        <taxon>Bacillati</taxon>
        <taxon>Bacillota</taxon>
        <taxon>Clostridia</taxon>
        <taxon>Eubacteriales</taxon>
        <taxon>Clostridiaceae</taxon>
        <taxon>Clostridium</taxon>
    </lineage>
</organism>
<dbReference type="Gene3D" id="3.40.50.80">
    <property type="entry name" value="Nucleotide-binding domain of ferredoxin-NADP reductase (FNR) module"/>
    <property type="match status" value="1"/>
</dbReference>
<comment type="cofactor">
    <cofactor evidence="1">
        <name>FAD</name>
        <dbReference type="ChEBI" id="CHEBI:57692"/>
    </cofactor>
</comment>
<feature type="transmembrane region" description="Helical" evidence="13">
    <location>
        <begin position="112"/>
        <end position="132"/>
    </location>
</feature>
<dbReference type="eggNOG" id="COG4097">
    <property type="taxonomic scope" value="Bacteria"/>
</dbReference>
<dbReference type="PANTHER" id="PTHR47354:SF8">
    <property type="entry name" value="1,2-PHENYLACETYL-COA EPOXIDASE, SUBUNIT E"/>
    <property type="match status" value="1"/>
</dbReference>
<feature type="transmembrane region" description="Helical" evidence="13">
    <location>
        <begin position="7"/>
        <end position="24"/>
    </location>
</feature>
<dbReference type="PRINTS" id="PR00409">
    <property type="entry name" value="PHDIOXRDTASE"/>
</dbReference>
<evidence type="ECO:0000259" key="14">
    <source>
        <dbReference type="PROSITE" id="PS51384"/>
    </source>
</evidence>
<keyword evidence="9" id="KW-0560">Oxidoreductase</keyword>
<dbReference type="PATRIC" id="fig|1345695.10.peg.2629"/>
<dbReference type="RefSeq" id="WP_022748785.1">
    <property type="nucleotide sequence ID" value="NC_022571.1"/>
</dbReference>
<dbReference type="InterPro" id="IPR017927">
    <property type="entry name" value="FAD-bd_FR_type"/>
</dbReference>
<keyword evidence="7" id="KW-0274">FAD</keyword>
<dbReference type="GO" id="GO:0016020">
    <property type="term" value="C:membrane"/>
    <property type="evidence" value="ECO:0007669"/>
    <property type="project" value="UniProtKB-SubCell"/>
</dbReference>
<keyword evidence="3" id="KW-0285">Flavoprotein</keyword>
<dbReference type="Pfam" id="PF00175">
    <property type="entry name" value="NAD_binding_1"/>
    <property type="match status" value="1"/>
</dbReference>
<dbReference type="GO" id="GO:0051537">
    <property type="term" value="F:2 iron, 2 sulfur cluster binding"/>
    <property type="evidence" value="ECO:0007669"/>
    <property type="project" value="UniProtKB-KW"/>
</dbReference>
<gene>
    <name evidence="15" type="ORF">CLSA_c38200</name>
</gene>
<dbReference type="SUPFAM" id="SSF63380">
    <property type="entry name" value="Riboflavin synthase domain-like"/>
    <property type="match status" value="1"/>
</dbReference>
<keyword evidence="10" id="KW-0408">Iron</keyword>
<dbReference type="EMBL" id="CP006721">
    <property type="protein sequence ID" value="AGX44780.1"/>
    <property type="molecule type" value="Genomic_DNA"/>
</dbReference>
<feature type="domain" description="FAD-binding FR-type" evidence="14">
    <location>
        <begin position="199"/>
        <end position="299"/>
    </location>
</feature>
<feature type="transmembrane region" description="Helical" evidence="13">
    <location>
        <begin position="144"/>
        <end position="161"/>
    </location>
</feature>
<dbReference type="InterPro" id="IPR013112">
    <property type="entry name" value="FAD-bd_8"/>
</dbReference>
<evidence type="ECO:0000313" key="16">
    <source>
        <dbReference type="Proteomes" id="UP000017118"/>
    </source>
</evidence>
<comment type="subcellular location">
    <subcellularLocation>
        <location evidence="2">Membrane</location>
        <topology evidence="2">Multi-pass membrane protein</topology>
    </subcellularLocation>
</comment>
<evidence type="ECO:0000256" key="13">
    <source>
        <dbReference type="SAM" id="Phobius"/>
    </source>
</evidence>
<evidence type="ECO:0000256" key="2">
    <source>
        <dbReference type="ARBA" id="ARBA00004141"/>
    </source>
</evidence>
<dbReference type="Gene3D" id="2.40.30.10">
    <property type="entry name" value="Translation factors"/>
    <property type="match status" value="1"/>
</dbReference>
<dbReference type="Pfam" id="PF01794">
    <property type="entry name" value="Ferric_reduct"/>
    <property type="match status" value="1"/>
</dbReference>
<dbReference type="InterPro" id="IPR017938">
    <property type="entry name" value="Riboflavin_synthase-like_b-brl"/>
</dbReference>
<dbReference type="PROSITE" id="PS51384">
    <property type="entry name" value="FAD_FR"/>
    <property type="match status" value="1"/>
</dbReference>